<comment type="caution">
    <text evidence="5">The sequence shown here is derived from an EMBL/GenBank/DDBJ whole genome shotgun (WGS) entry which is preliminary data.</text>
</comment>
<dbReference type="PROSITE" id="PS51118">
    <property type="entry name" value="HTH_HXLR"/>
    <property type="match status" value="1"/>
</dbReference>
<dbReference type="EMBL" id="NBXB01000037">
    <property type="protein sequence ID" value="RFA13119.1"/>
    <property type="molecule type" value="Genomic_DNA"/>
</dbReference>
<evidence type="ECO:0000259" key="4">
    <source>
        <dbReference type="PROSITE" id="PS51118"/>
    </source>
</evidence>
<keyword evidence="3" id="KW-0804">Transcription</keyword>
<dbReference type="SUPFAM" id="SSF46785">
    <property type="entry name" value="Winged helix' DNA-binding domain"/>
    <property type="match status" value="1"/>
</dbReference>
<evidence type="ECO:0000256" key="1">
    <source>
        <dbReference type="ARBA" id="ARBA00023015"/>
    </source>
</evidence>
<dbReference type="InterPro" id="IPR036388">
    <property type="entry name" value="WH-like_DNA-bd_sf"/>
</dbReference>
<dbReference type="PANTHER" id="PTHR33204:SF39">
    <property type="entry name" value="TRANSCRIPTIONAL REGULATORY PROTEIN"/>
    <property type="match status" value="1"/>
</dbReference>
<protein>
    <submittedName>
        <fullName evidence="5">Transcriptional regulator</fullName>
    </submittedName>
</protein>
<evidence type="ECO:0000256" key="3">
    <source>
        <dbReference type="ARBA" id="ARBA00023163"/>
    </source>
</evidence>
<dbReference type="Pfam" id="PF01638">
    <property type="entry name" value="HxlR"/>
    <property type="match status" value="1"/>
</dbReference>
<dbReference type="Proteomes" id="UP000256541">
    <property type="component" value="Unassembled WGS sequence"/>
</dbReference>
<organism evidence="5 6">
    <name type="scientific">Subtercola boreus</name>
    <dbReference type="NCBI Taxonomy" id="120213"/>
    <lineage>
        <taxon>Bacteria</taxon>
        <taxon>Bacillati</taxon>
        <taxon>Actinomycetota</taxon>
        <taxon>Actinomycetes</taxon>
        <taxon>Micrococcales</taxon>
        <taxon>Microbacteriaceae</taxon>
        <taxon>Subtercola</taxon>
    </lineage>
</organism>
<evidence type="ECO:0000313" key="5">
    <source>
        <dbReference type="EMBL" id="RFA13119.1"/>
    </source>
</evidence>
<accession>A0A3E0VUD3</accession>
<dbReference type="RefSeq" id="WP_253259087.1">
    <property type="nucleotide sequence ID" value="NZ_NBXB01000037.1"/>
</dbReference>
<feature type="domain" description="HTH hxlR-type" evidence="4">
    <location>
        <begin position="19"/>
        <end position="118"/>
    </location>
</feature>
<keyword evidence="1" id="KW-0805">Transcription regulation</keyword>
<proteinExistence type="predicted"/>
<name>A0A3E0VUD3_9MICO</name>
<dbReference type="InterPro" id="IPR002577">
    <property type="entry name" value="HTH_HxlR"/>
</dbReference>
<dbReference type="Gene3D" id="1.10.10.10">
    <property type="entry name" value="Winged helix-like DNA-binding domain superfamily/Winged helix DNA-binding domain"/>
    <property type="match status" value="1"/>
</dbReference>
<evidence type="ECO:0000256" key="2">
    <source>
        <dbReference type="ARBA" id="ARBA00023125"/>
    </source>
</evidence>
<keyword evidence="2" id="KW-0238">DNA-binding</keyword>
<dbReference type="AlphaFoldDB" id="A0A3E0VUD3"/>
<dbReference type="GO" id="GO:0003677">
    <property type="term" value="F:DNA binding"/>
    <property type="evidence" value="ECO:0007669"/>
    <property type="project" value="UniProtKB-KW"/>
</dbReference>
<gene>
    <name evidence="5" type="ORF">B7R22_14050</name>
</gene>
<dbReference type="InterPro" id="IPR036390">
    <property type="entry name" value="WH_DNA-bd_sf"/>
</dbReference>
<sequence>MPTSTTMLPFRNAHPEGSGPLLREILGRIGDKWSVIVICQLDGGPARFNQLKRAVDGITQRMLSATLRHLERDGLVTRTVYPTVPPAVEYELTASGHNLHEILYALVGWTDNNADGVQIARAEYDRRQ</sequence>
<dbReference type="PANTHER" id="PTHR33204">
    <property type="entry name" value="TRANSCRIPTIONAL REGULATOR, MARR FAMILY"/>
    <property type="match status" value="1"/>
</dbReference>
<evidence type="ECO:0000313" key="6">
    <source>
        <dbReference type="Proteomes" id="UP000256541"/>
    </source>
</evidence>
<reference evidence="5 6" key="1">
    <citation type="submission" date="2017-04" db="EMBL/GenBank/DDBJ databases">
        <title>Comparative genome analysis of Subtercola boreus.</title>
        <authorList>
            <person name="Cho Y.-J."/>
            <person name="Cho A."/>
            <person name="Kim O.-S."/>
            <person name="Lee J.-I."/>
        </authorList>
    </citation>
    <scope>NUCLEOTIDE SEQUENCE [LARGE SCALE GENOMIC DNA]</scope>
    <source>
        <strain evidence="5 6">P27479</strain>
    </source>
</reference>